<dbReference type="SUPFAM" id="SSF52402">
    <property type="entry name" value="Adenine nucleotide alpha hydrolases-like"/>
    <property type="match status" value="1"/>
</dbReference>
<dbReference type="NCBIfam" id="NF006351">
    <property type="entry name" value="PRK08576.1"/>
    <property type="match status" value="1"/>
</dbReference>
<dbReference type="PANTHER" id="PTHR43196:SF2">
    <property type="entry name" value="PHOSPHOADENOSINE PHOSPHOSULFATE REDUCTASE"/>
    <property type="match status" value="1"/>
</dbReference>
<protein>
    <recommendedName>
        <fullName evidence="1">Phosphoadenosine phosphosulphate reductase domain-containing protein</fullName>
    </recommendedName>
</protein>
<accession>A0A401H7I5</accession>
<dbReference type="InterPro" id="IPR050128">
    <property type="entry name" value="Sulfate_adenylyltrnsfr_sub2"/>
</dbReference>
<name>A0A401H7I5_AERPX</name>
<evidence type="ECO:0000313" key="3">
    <source>
        <dbReference type="Proteomes" id="UP000291213"/>
    </source>
</evidence>
<dbReference type="OrthoDB" id="14887at2157"/>
<proteinExistence type="predicted"/>
<organism evidence="2 3">
    <name type="scientific">Aeropyrum pernix</name>
    <dbReference type="NCBI Taxonomy" id="56636"/>
    <lineage>
        <taxon>Archaea</taxon>
        <taxon>Thermoproteota</taxon>
        <taxon>Thermoprotei</taxon>
        <taxon>Desulfurococcales</taxon>
        <taxon>Desulfurococcaceae</taxon>
        <taxon>Aeropyrum</taxon>
    </lineage>
</organism>
<dbReference type="AlphaFoldDB" id="A0A401H7I5"/>
<reference evidence="2 3" key="1">
    <citation type="submission" date="2017-02" db="EMBL/GenBank/DDBJ databases">
        <title>isolation and characterization of a novel temperate virus Aeropyrum globular virus 1 infecting hyperthermophilic archaeon Aeropyrum.</title>
        <authorList>
            <person name="Yumiya M."/>
            <person name="Yoshida T."/>
            <person name="Sako Y."/>
        </authorList>
    </citation>
    <scope>NUCLEOTIDE SEQUENCE [LARGE SCALE GENOMIC DNA]</scope>
    <source>
        <strain evidence="2 3">YK1-12-2013</strain>
    </source>
</reference>
<dbReference type="Pfam" id="PF01507">
    <property type="entry name" value="PAPS_reduct"/>
    <property type="match status" value="1"/>
</dbReference>
<comment type="caution">
    <text evidence="2">The sequence shown here is derived from an EMBL/GenBank/DDBJ whole genome shotgun (WGS) entry which is preliminary data.</text>
</comment>
<dbReference type="InterPro" id="IPR014729">
    <property type="entry name" value="Rossmann-like_a/b/a_fold"/>
</dbReference>
<dbReference type="GO" id="GO:0003824">
    <property type="term" value="F:catalytic activity"/>
    <property type="evidence" value="ECO:0007669"/>
    <property type="project" value="InterPro"/>
</dbReference>
<evidence type="ECO:0000313" key="2">
    <source>
        <dbReference type="EMBL" id="GBF08437.1"/>
    </source>
</evidence>
<dbReference type="InterPro" id="IPR002500">
    <property type="entry name" value="PAPS_reduct_dom"/>
</dbReference>
<dbReference type="PANTHER" id="PTHR43196">
    <property type="entry name" value="SULFATE ADENYLYLTRANSFERASE SUBUNIT 2"/>
    <property type="match status" value="1"/>
</dbReference>
<dbReference type="Gene3D" id="3.40.50.620">
    <property type="entry name" value="HUPs"/>
    <property type="match status" value="1"/>
</dbReference>
<dbReference type="Proteomes" id="UP000291213">
    <property type="component" value="Unassembled WGS sequence"/>
</dbReference>
<evidence type="ECO:0000259" key="1">
    <source>
        <dbReference type="Pfam" id="PF01507"/>
    </source>
</evidence>
<feature type="domain" description="Phosphoadenosine phosphosulphate reductase" evidence="1">
    <location>
        <begin position="241"/>
        <end position="411"/>
    </location>
</feature>
<sequence length="464" mass="51362">MLRVVARSRKDAKAAKAAVEKFMGGWGIEVESLGGPRGGVLEEAILREARPFTVFLLGREDLDPNSIEGLQGALPPFSEVAVVKGSRVRNVRVEAIYSALNSARARIRLRTHWSGSTFILSRRPGTVEVEELPYSPQGDSFFVYGRGSKVLGLFMQRSIGGAALLFKMYGGKHLVYSGPRPLGELVIDNSKPLPQGRLYRRVKPVRVDVESLVEANRSILRVLEQHSAEVLRMAGEDVDTVIVPWSGGKDSTAALLLAVEAFGRDAVKAVYVDTGIDFIENAEYVEKVASTLGVDLVYARADVDEGLLIEGMPMPDPEYRWCTGRKLEALRQAFRTVSRGKTVVVTGDRDGESEKRGKRPPLRYDEKLGYPVVSPLKLWSGGHVQLYILSKGIPLNPLYEAGFYRIGCYLCFALRSWEIEVMKRGGIIERILRERPGHRELVEKFLELKKRGFGGDLGACICGV</sequence>
<gene>
    <name evidence="2" type="ORF">apy_01620</name>
</gene>
<dbReference type="EMBL" id="BDMD01000006">
    <property type="protein sequence ID" value="GBF08437.1"/>
    <property type="molecule type" value="Genomic_DNA"/>
</dbReference>
<dbReference type="RefSeq" id="WP_131159510.1">
    <property type="nucleotide sequence ID" value="NZ_BDMD01000006.1"/>
</dbReference>
<dbReference type="CDD" id="cd23947">
    <property type="entry name" value="PAPS_reductase-like_YbdN"/>
    <property type="match status" value="1"/>
</dbReference>